<evidence type="ECO:0000313" key="7">
    <source>
        <dbReference type="EMBL" id="MCM1992201.1"/>
    </source>
</evidence>
<dbReference type="EMBL" id="JAGSOJ010000005">
    <property type="protein sequence ID" value="MCM1992201.1"/>
    <property type="molecule type" value="Genomic_DNA"/>
</dbReference>
<keyword evidence="2" id="KW-1003">Cell membrane</keyword>
<gene>
    <name evidence="7" type="ORF">KDK92_20965</name>
</gene>
<comment type="caution">
    <text evidence="7">The sequence shown here is derived from an EMBL/GenBank/DDBJ whole genome shotgun (WGS) entry which is preliminary data.</text>
</comment>
<dbReference type="InterPro" id="IPR001851">
    <property type="entry name" value="ABC_transp_permease"/>
</dbReference>
<dbReference type="GO" id="GO:0005886">
    <property type="term" value="C:plasma membrane"/>
    <property type="evidence" value="ECO:0007669"/>
    <property type="project" value="UniProtKB-SubCell"/>
</dbReference>
<keyword evidence="5 6" id="KW-0472">Membrane</keyword>
<reference evidence="7" key="1">
    <citation type="journal article" date="2021" name="mSystems">
        <title>Bacteria and Archaea Synergistically Convert Glycine Betaine to Biogenic Methane in the Formosa Cold Seep of the South China Sea.</title>
        <authorList>
            <person name="Li L."/>
            <person name="Zhang W."/>
            <person name="Zhang S."/>
            <person name="Song L."/>
            <person name="Sun Q."/>
            <person name="Zhang H."/>
            <person name="Xiang H."/>
            <person name="Dong X."/>
        </authorList>
    </citation>
    <scope>NUCLEOTIDE SEQUENCE</scope>
    <source>
        <strain evidence="7">ZWT</strain>
    </source>
</reference>
<evidence type="ECO:0000256" key="1">
    <source>
        <dbReference type="ARBA" id="ARBA00004651"/>
    </source>
</evidence>
<protein>
    <submittedName>
        <fullName evidence="7">ABC transporter permease</fullName>
    </submittedName>
</protein>
<evidence type="ECO:0000256" key="3">
    <source>
        <dbReference type="ARBA" id="ARBA00022692"/>
    </source>
</evidence>
<keyword evidence="4 6" id="KW-1133">Transmembrane helix</keyword>
<feature type="transmembrane region" description="Helical" evidence="6">
    <location>
        <begin position="56"/>
        <end position="76"/>
    </location>
</feature>
<evidence type="ECO:0000256" key="2">
    <source>
        <dbReference type="ARBA" id="ARBA00022475"/>
    </source>
</evidence>
<evidence type="ECO:0000256" key="6">
    <source>
        <dbReference type="SAM" id="Phobius"/>
    </source>
</evidence>
<comment type="subcellular location">
    <subcellularLocation>
        <location evidence="1">Cell membrane</location>
        <topology evidence="1">Multi-pass membrane protein</topology>
    </subcellularLocation>
</comment>
<dbReference type="Proteomes" id="UP001056429">
    <property type="component" value="Unassembled WGS sequence"/>
</dbReference>
<feature type="transmembrane region" description="Helical" evidence="6">
    <location>
        <begin position="250"/>
        <end position="269"/>
    </location>
</feature>
<dbReference type="PANTHER" id="PTHR32196">
    <property type="entry name" value="ABC TRANSPORTER PERMEASE PROTEIN YPHD-RELATED-RELATED"/>
    <property type="match status" value="1"/>
</dbReference>
<dbReference type="PANTHER" id="PTHR32196:SF69">
    <property type="entry name" value="BRANCHED-CHAIN AMINO ACID TRANSPORT SYSTEM, PERMEASE PROTEIN"/>
    <property type="match status" value="1"/>
</dbReference>
<feature type="transmembrane region" description="Helical" evidence="6">
    <location>
        <begin position="198"/>
        <end position="215"/>
    </location>
</feature>
<reference evidence="7" key="2">
    <citation type="submission" date="2021-04" db="EMBL/GenBank/DDBJ databases">
        <authorList>
            <person name="Dong X."/>
        </authorList>
    </citation>
    <scope>NUCLEOTIDE SEQUENCE</scope>
    <source>
        <strain evidence="7">ZWT</strain>
    </source>
</reference>
<dbReference type="RefSeq" id="WP_250861366.1">
    <property type="nucleotide sequence ID" value="NZ_JAGSOJ010000005.1"/>
</dbReference>
<evidence type="ECO:0000256" key="5">
    <source>
        <dbReference type="ARBA" id="ARBA00023136"/>
    </source>
</evidence>
<evidence type="ECO:0000256" key="4">
    <source>
        <dbReference type="ARBA" id="ARBA00022989"/>
    </source>
</evidence>
<dbReference type="Pfam" id="PF02653">
    <property type="entry name" value="BPD_transp_2"/>
    <property type="match status" value="1"/>
</dbReference>
<feature type="transmembrane region" description="Helical" evidence="6">
    <location>
        <begin position="123"/>
        <end position="142"/>
    </location>
</feature>
<sequence>MNIVSILEQGLIFAITALGISMSYKILNFPDLSVDGSFPLGAAVASTLLVNGYSPVIALLIATMAGGISGFVTGYIHTKFNITNLLSGIIVMIALYSVNLRIMGKANIHVFNQEHIFKSNYPALLIIFILLIACKVLIDYLMKTKFGYVLRSLGDNPNVVNSLGLDDKKYKIIGLMIANGLVALSGGILAQYQGFADISMGTGILVTGLASIILGEQILKSNKHIKLTTMVIMGSVVYRLIIALSLEIGFAASDLKLITAVILLGILVMDSKKHNIRKLFTKELGVTR</sequence>
<accession>A0A9J6P8E9</accession>
<keyword evidence="3 6" id="KW-0812">Transmembrane</keyword>
<feature type="transmembrane region" description="Helical" evidence="6">
    <location>
        <begin position="7"/>
        <end position="27"/>
    </location>
</feature>
<feature type="transmembrane region" description="Helical" evidence="6">
    <location>
        <begin position="227"/>
        <end position="244"/>
    </location>
</feature>
<dbReference type="CDD" id="cd06574">
    <property type="entry name" value="TM_PBP1_branched-chain-AA_like"/>
    <property type="match status" value="1"/>
</dbReference>
<dbReference type="GO" id="GO:0022857">
    <property type="term" value="F:transmembrane transporter activity"/>
    <property type="evidence" value="ECO:0007669"/>
    <property type="project" value="InterPro"/>
</dbReference>
<proteinExistence type="predicted"/>
<organism evidence="7 8">
    <name type="scientific">Oceanirhabdus seepicola</name>
    <dbReference type="NCBI Taxonomy" id="2828781"/>
    <lineage>
        <taxon>Bacteria</taxon>
        <taxon>Bacillati</taxon>
        <taxon>Bacillota</taxon>
        <taxon>Clostridia</taxon>
        <taxon>Eubacteriales</taxon>
        <taxon>Clostridiaceae</taxon>
        <taxon>Oceanirhabdus</taxon>
    </lineage>
</organism>
<evidence type="ECO:0000313" key="8">
    <source>
        <dbReference type="Proteomes" id="UP001056429"/>
    </source>
</evidence>
<feature type="transmembrane region" description="Helical" evidence="6">
    <location>
        <begin position="83"/>
        <end position="103"/>
    </location>
</feature>
<feature type="transmembrane region" description="Helical" evidence="6">
    <location>
        <begin position="172"/>
        <end position="192"/>
    </location>
</feature>
<dbReference type="AlphaFoldDB" id="A0A9J6P8E9"/>
<keyword evidence="8" id="KW-1185">Reference proteome</keyword>
<name>A0A9J6P8E9_9CLOT</name>